<dbReference type="EMBL" id="MHKZ01000023">
    <property type="protein sequence ID" value="OGZ00330.1"/>
    <property type="molecule type" value="Genomic_DNA"/>
</dbReference>
<name>A0A1G2CHX9_9BACT</name>
<protein>
    <submittedName>
        <fullName evidence="2">Uncharacterized protein</fullName>
    </submittedName>
</protein>
<evidence type="ECO:0000313" key="2">
    <source>
        <dbReference type="EMBL" id="OGZ00330.1"/>
    </source>
</evidence>
<organism evidence="2 3">
    <name type="scientific">Candidatus Liptonbacteria bacterium RIFCSPLOWO2_01_FULL_45_15</name>
    <dbReference type="NCBI Taxonomy" id="1798649"/>
    <lineage>
        <taxon>Bacteria</taxon>
        <taxon>Candidatus Liptoniibacteriota</taxon>
    </lineage>
</organism>
<keyword evidence="1" id="KW-0175">Coiled coil</keyword>
<feature type="coiled-coil region" evidence="1">
    <location>
        <begin position="73"/>
        <end position="100"/>
    </location>
</feature>
<gene>
    <name evidence="2" type="ORF">A3B13_01225</name>
</gene>
<reference evidence="2 3" key="1">
    <citation type="journal article" date="2016" name="Nat. Commun.">
        <title>Thousands of microbial genomes shed light on interconnected biogeochemical processes in an aquifer system.</title>
        <authorList>
            <person name="Anantharaman K."/>
            <person name="Brown C.T."/>
            <person name="Hug L.A."/>
            <person name="Sharon I."/>
            <person name="Castelle C.J."/>
            <person name="Probst A.J."/>
            <person name="Thomas B.C."/>
            <person name="Singh A."/>
            <person name="Wilkins M.J."/>
            <person name="Karaoz U."/>
            <person name="Brodie E.L."/>
            <person name="Williams K.H."/>
            <person name="Hubbard S.S."/>
            <person name="Banfield J.F."/>
        </authorList>
    </citation>
    <scope>NUCLEOTIDE SEQUENCE [LARGE SCALE GENOMIC DNA]</scope>
</reference>
<comment type="caution">
    <text evidence="2">The sequence shown here is derived from an EMBL/GenBank/DDBJ whole genome shotgun (WGS) entry which is preliminary data.</text>
</comment>
<sequence>MTNEIEMHEENALPEDIEELTRKFGELQRKYNEKSFQLAGLTDAAIAAEKSRTGRENLYSQEVNKIYESVIASDEYKRMKQEERDAYEEMQNMAKKLENTGITI</sequence>
<dbReference type="STRING" id="1798649.A3B13_01225"/>
<proteinExistence type="predicted"/>
<dbReference type="Proteomes" id="UP000176287">
    <property type="component" value="Unassembled WGS sequence"/>
</dbReference>
<evidence type="ECO:0000313" key="3">
    <source>
        <dbReference type="Proteomes" id="UP000176287"/>
    </source>
</evidence>
<accession>A0A1G2CHX9</accession>
<dbReference type="AlphaFoldDB" id="A0A1G2CHX9"/>
<evidence type="ECO:0000256" key="1">
    <source>
        <dbReference type="SAM" id="Coils"/>
    </source>
</evidence>